<comment type="caution">
    <text evidence="2">The sequence shown here is derived from an EMBL/GenBank/DDBJ whole genome shotgun (WGS) entry which is preliminary data.</text>
</comment>
<sequence>MQGMGGVRKLSLGAHGNAEAAEGLLAALRSVGNNPWGIHRLGPGGSGETPPRCCDVDPPYPTAPVSGGAGLGEIMRR</sequence>
<evidence type="ECO:0000313" key="2">
    <source>
        <dbReference type="EMBL" id="KAK1601614.1"/>
    </source>
</evidence>
<dbReference type="Proteomes" id="UP001231189">
    <property type="component" value="Unassembled WGS sequence"/>
</dbReference>
<dbReference type="AlphaFoldDB" id="A0AAD8QGH8"/>
<dbReference type="EMBL" id="JAUUTY010000001">
    <property type="protein sequence ID" value="KAK1693151.1"/>
    <property type="molecule type" value="Genomic_DNA"/>
</dbReference>
<dbReference type="EMBL" id="JAUUTY010000389">
    <property type="protein sequence ID" value="KAK1601614.1"/>
    <property type="molecule type" value="Genomic_DNA"/>
</dbReference>
<name>A0AAD8QGH8_LOLMU</name>
<protein>
    <submittedName>
        <fullName evidence="2">Uncharacterized protein</fullName>
    </submittedName>
</protein>
<organism evidence="2 4">
    <name type="scientific">Lolium multiflorum</name>
    <name type="common">Italian ryegrass</name>
    <name type="synonym">Lolium perenne subsp. multiflorum</name>
    <dbReference type="NCBI Taxonomy" id="4521"/>
    <lineage>
        <taxon>Eukaryota</taxon>
        <taxon>Viridiplantae</taxon>
        <taxon>Streptophyta</taxon>
        <taxon>Embryophyta</taxon>
        <taxon>Tracheophyta</taxon>
        <taxon>Spermatophyta</taxon>
        <taxon>Magnoliopsida</taxon>
        <taxon>Liliopsida</taxon>
        <taxon>Poales</taxon>
        <taxon>Poaceae</taxon>
        <taxon>BOP clade</taxon>
        <taxon>Pooideae</taxon>
        <taxon>Poodae</taxon>
        <taxon>Poeae</taxon>
        <taxon>Poeae Chloroplast Group 2 (Poeae type)</taxon>
        <taxon>Loliodinae</taxon>
        <taxon>Loliinae</taxon>
        <taxon>Lolium</taxon>
    </lineage>
</organism>
<evidence type="ECO:0000256" key="1">
    <source>
        <dbReference type="SAM" id="MobiDB-lite"/>
    </source>
</evidence>
<gene>
    <name evidence="3" type="ORF">QYE76_009848</name>
    <name evidence="2" type="ORF">QYE76_016538</name>
</gene>
<accession>A0AAD8QGH8</accession>
<evidence type="ECO:0000313" key="3">
    <source>
        <dbReference type="EMBL" id="KAK1693151.1"/>
    </source>
</evidence>
<proteinExistence type="predicted"/>
<reference evidence="2" key="1">
    <citation type="submission" date="2023-07" db="EMBL/GenBank/DDBJ databases">
        <title>A chromosome-level genome assembly of Lolium multiflorum.</title>
        <authorList>
            <person name="Chen Y."/>
            <person name="Copetti D."/>
            <person name="Kolliker R."/>
            <person name="Studer B."/>
        </authorList>
    </citation>
    <scope>NUCLEOTIDE SEQUENCE</scope>
    <source>
        <strain evidence="2">02402/16</strain>
        <tissue evidence="2">Leaf</tissue>
    </source>
</reference>
<evidence type="ECO:0000313" key="4">
    <source>
        <dbReference type="Proteomes" id="UP001231189"/>
    </source>
</evidence>
<feature type="region of interest" description="Disordered" evidence="1">
    <location>
        <begin position="39"/>
        <end position="77"/>
    </location>
</feature>
<keyword evidence="4" id="KW-1185">Reference proteome</keyword>